<evidence type="ECO:0000256" key="1">
    <source>
        <dbReference type="SAM" id="MobiDB-lite"/>
    </source>
</evidence>
<evidence type="ECO:0000313" key="3">
    <source>
        <dbReference type="EMBL" id="MBB5037468.1"/>
    </source>
</evidence>
<keyword evidence="4" id="KW-1185">Reference proteome</keyword>
<dbReference type="EMBL" id="JACHIF010000003">
    <property type="protein sequence ID" value="MBB5037468.1"/>
    <property type="molecule type" value="Genomic_DNA"/>
</dbReference>
<keyword evidence="2" id="KW-1133">Transmembrane helix</keyword>
<feature type="transmembrane region" description="Helical" evidence="2">
    <location>
        <begin position="247"/>
        <end position="266"/>
    </location>
</feature>
<gene>
    <name evidence="3" type="ORF">HNQ64_001717</name>
</gene>
<sequence>MNFNILSAIYFFSLFHTCMFSAEPDKQQNRIIYKDQGGELHQVYNKGTGQNVFMWEPKGEKAELVHDFSGGRKIAPGKFYRMGDELAGMTCSPVGSLTYHLFTRTAEGWRESISTPTGSISVFFNHQEWISTREIRTYDRQGKRMDFVVTDIPLIPNSPDNNAKLILLNGQPYHPRGIDMGGAIWDQPLEKILADHEARLKAAKVKEAQKSVPKSSEKNPSSGKPDAATGKKILLPVSGLDAERGTAFYWAVGGSVAAVLILAFWVKKSGGSRKG</sequence>
<name>A0A7W7YJR3_9BACT</name>
<reference evidence="3 4" key="1">
    <citation type="submission" date="2020-08" db="EMBL/GenBank/DDBJ databases">
        <title>Genomic Encyclopedia of Type Strains, Phase IV (KMG-IV): sequencing the most valuable type-strain genomes for metagenomic binning, comparative biology and taxonomic classification.</title>
        <authorList>
            <person name="Goeker M."/>
        </authorList>
    </citation>
    <scope>NUCLEOTIDE SEQUENCE [LARGE SCALE GENOMIC DNA]</scope>
    <source>
        <strain evidence="3 4">DSM 12251</strain>
    </source>
</reference>
<dbReference type="RefSeq" id="WP_184207411.1">
    <property type="nucleotide sequence ID" value="NZ_JACHIF010000003.1"/>
</dbReference>
<evidence type="ECO:0000313" key="4">
    <source>
        <dbReference type="Proteomes" id="UP000534294"/>
    </source>
</evidence>
<keyword evidence="2" id="KW-0812">Transmembrane</keyword>
<comment type="caution">
    <text evidence="3">The sequence shown here is derived from an EMBL/GenBank/DDBJ whole genome shotgun (WGS) entry which is preliminary data.</text>
</comment>
<evidence type="ECO:0000256" key="2">
    <source>
        <dbReference type="SAM" id="Phobius"/>
    </source>
</evidence>
<proteinExistence type="predicted"/>
<feature type="compositionally biased region" description="Polar residues" evidence="1">
    <location>
        <begin position="212"/>
        <end position="222"/>
    </location>
</feature>
<feature type="region of interest" description="Disordered" evidence="1">
    <location>
        <begin position="204"/>
        <end position="229"/>
    </location>
</feature>
<protein>
    <submittedName>
        <fullName evidence="3">Uncharacterized protein</fullName>
    </submittedName>
</protein>
<accession>A0A7W7YJR3</accession>
<dbReference type="Proteomes" id="UP000534294">
    <property type="component" value="Unassembled WGS sequence"/>
</dbReference>
<dbReference type="AlphaFoldDB" id="A0A7W7YJR3"/>
<organism evidence="3 4">
    <name type="scientific">Prosthecobacter dejongeii</name>
    <dbReference type="NCBI Taxonomy" id="48465"/>
    <lineage>
        <taxon>Bacteria</taxon>
        <taxon>Pseudomonadati</taxon>
        <taxon>Verrucomicrobiota</taxon>
        <taxon>Verrucomicrobiia</taxon>
        <taxon>Verrucomicrobiales</taxon>
        <taxon>Verrucomicrobiaceae</taxon>
        <taxon>Prosthecobacter</taxon>
    </lineage>
</organism>
<keyword evidence="2" id="KW-0472">Membrane</keyword>